<organism evidence="1 2">
    <name type="scientific">Streptomyces albiflavescens</name>
    <dbReference type="NCBI Taxonomy" id="1623582"/>
    <lineage>
        <taxon>Bacteria</taxon>
        <taxon>Bacillati</taxon>
        <taxon>Actinomycetota</taxon>
        <taxon>Actinomycetes</taxon>
        <taxon>Kitasatosporales</taxon>
        <taxon>Streptomycetaceae</taxon>
        <taxon>Streptomyces</taxon>
    </lineage>
</organism>
<dbReference type="EMBL" id="BMMM01000023">
    <property type="protein sequence ID" value="GGN90047.1"/>
    <property type="molecule type" value="Genomic_DNA"/>
</dbReference>
<proteinExistence type="predicted"/>
<evidence type="ECO:0000313" key="1">
    <source>
        <dbReference type="EMBL" id="GGN90047.1"/>
    </source>
</evidence>
<accession>A0A918D9B8</accession>
<gene>
    <name evidence="1" type="ORF">GCM10011579_085620</name>
</gene>
<protein>
    <submittedName>
        <fullName evidence="1">Uncharacterized protein</fullName>
    </submittedName>
</protein>
<name>A0A918D9B8_9ACTN</name>
<dbReference type="Proteomes" id="UP000600365">
    <property type="component" value="Unassembled WGS sequence"/>
</dbReference>
<keyword evidence="2" id="KW-1185">Reference proteome</keyword>
<dbReference type="AlphaFoldDB" id="A0A918D9B8"/>
<comment type="caution">
    <text evidence="1">The sequence shown here is derived from an EMBL/GenBank/DDBJ whole genome shotgun (WGS) entry which is preliminary data.</text>
</comment>
<evidence type="ECO:0000313" key="2">
    <source>
        <dbReference type="Proteomes" id="UP000600365"/>
    </source>
</evidence>
<reference evidence="1 2" key="1">
    <citation type="journal article" date="2014" name="Int. J. Syst. Evol. Microbiol.">
        <title>Complete genome sequence of Corynebacterium casei LMG S-19264T (=DSM 44701T), isolated from a smear-ripened cheese.</title>
        <authorList>
            <consortium name="US DOE Joint Genome Institute (JGI-PGF)"/>
            <person name="Walter F."/>
            <person name="Albersmeier A."/>
            <person name="Kalinowski J."/>
            <person name="Ruckert C."/>
        </authorList>
    </citation>
    <scope>NUCLEOTIDE SEQUENCE [LARGE SCALE GENOMIC DNA]</scope>
    <source>
        <strain evidence="1 2">CGMCC 4.7111</strain>
    </source>
</reference>
<sequence>MVGRLKRPLAGALAVTALPVILHLSAPVASNTLLISGTVRTSQASAVPGTPVDRPPARPAGVPSVLRAGRLVLHDSTFRGVVTVRTGAGAERMLKFTARSLDIGGLDLTAGRRGAATRLRTKPGSTSTVSGEGVVTLYMRKLSGTVTGLGGAPLPADRSVTVTPDALPSWLSHPAVPTRTISFEDVTVSQVVQFGGDMSITGPVLRPVAG</sequence>